<dbReference type="CAZy" id="GT4">
    <property type="family name" value="Glycosyltransferase Family 4"/>
</dbReference>
<sequence length="423" mass="47303">MFWIPTNPIALISLDSDPASLMGHEQVRGQNVYVHQVGLALAKIGWQVDIFTCGTSPSQAAITEHSPNCRTIRLETETLGLTHFDSLFNLMPELVTEFQAFEREQGFQYSLVHTNDWLSSWVGMELKKRQPLIQVHTYHCLETLKNRSVTNIPETWPTRLAIEKAALETVDRLVSTNPQQEEHLRRLVSSFGKIDLIPCGTDLNRFGAVSRTSARHQLGIVPDAKVIIYVGPFDPRKGVDILVEAIAHSRFREEEIKLIIISGSNTAKNQGIERDKLENLLKKSGLSDCTEFPGRLDQTLPLYYAAADLCVIPTQDEPFGLVALEAMASRTPVVASFEGALQFSVIPEVTGLLVKPLDPLGFTKAIDRILSHPQWRDQLGQAGRLRTEMAFSWDGVASRLSKLYSHLLTQPRTKYRQLSPVAA</sequence>
<reference evidence="6" key="1">
    <citation type="journal article" date="2011" name="MBio">
        <title>Novel metabolic attributes of the genus Cyanothece, comprising a group of unicellular nitrogen-fixing Cyanobacteria.</title>
        <authorList>
            <person name="Bandyopadhyay A."/>
            <person name="Elvitigala T."/>
            <person name="Welsh E."/>
            <person name="Stockel J."/>
            <person name="Liberton M."/>
            <person name="Min H."/>
            <person name="Sherman L.A."/>
            <person name="Pakrasi H.B."/>
        </authorList>
    </citation>
    <scope>NUCLEOTIDE SEQUENCE [LARGE SCALE GENOMIC DNA]</scope>
    <source>
        <strain evidence="6">PCC 7822</strain>
    </source>
</reference>
<evidence type="ECO:0000313" key="6">
    <source>
        <dbReference type="Proteomes" id="UP000008206"/>
    </source>
</evidence>
<keyword evidence="1" id="KW-0328">Glycosyltransferase</keyword>
<dbReference type="InterPro" id="IPR028098">
    <property type="entry name" value="Glyco_trans_4-like_N"/>
</dbReference>
<dbReference type="Pfam" id="PF00534">
    <property type="entry name" value="Glycos_transf_1"/>
    <property type="match status" value="1"/>
</dbReference>
<dbReference type="Gene3D" id="3.40.50.2000">
    <property type="entry name" value="Glycogen Phosphorylase B"/>
    <property type="match status" value="2"/>
</dbReference>
<keyword evidence="2 5" id="KW-0808">Transferase</keyword>
<keyword evidence="6" id="KW-1185">Reference proteome</keyword>
<accession>E0UBI9</accession>
<dbReference type="AlphaFoldDB" id="E0UBI9"/>
<evidence type="ECO:0000259" key="3">
    <source>
        <dbReference type="Pfam" id="PF00534"/>
    </source>
</evidence>
<name>E0UBI9_GLOV7</name>
<feature type="domain" description="Glycosyltransferase subfamily 4-like N-terminal" evidence="4">
    <location>
        <begin position="29"/>
        <end position="200"/>
    </location>
</feature>
<evidence type="ECO:0000259" key="4">
    <source>
        <dbReference type="Pfam" id="PF13579"/>
    </source>
</evidence>
<dbReference type="SUPFAM" id="SSF53756">
    <property type="entry name" value="UDP-Glycosyltransferase/glycogen phosphorylase"/>
    <property type="match status" value="1"/>
</dbReference>
<dbReference type="OrthoDB" id="9795068at2"/>
<dbReference type="STRING" id="497965.Cyan7822_0795"/>
<proteinExistence type="predicted"/>
<evidence type="ECO:0000256" key="1">
    <source>
        <dbReference type="ARBA" id="ARBA00022676"/>
    </source>
</evidence>
<organism evidence="5 6">
    <name type="scientific">Gloeothece verrucosa (strain PCC 7822)</name>
    <name type="common">Cyanothece sp. (strain PCC 7822)</name>
    <dbReference type="NCBI Taxonomy" id="497965"/>
    <lineage>
        <taxon>Bacteria</taxon>
        <taxon>Bacillati</taxon>
        <taxon>Cyanobacteriota</taxon>
        <taxon>Cyanophyceae</taxon>
        <taxon>Oscillatoriophycideae</taxon>
        <taxon>Chroococcales</taxon>
        <taxon>Aphanothecaceae</taxon>
        <taxon>Gloeothece</taxon>
        <taxon>Gloeothece verrucosa</taxon>
    </lineage>
</organism>
<dbReference type="Pfam" id="PF13579">
    <property type="entry name" value="Glyco_trans_4_4"/>
    <property type="match status" value="1"/>
</dbReference>
<dbReference type="EMBL" id="CP002198">
    <property type="protein sequence ID" value="ADN12821.1"/>
    <property type="molecule type" value="Genomic_DNA"/>
</dbReference>
<dbReference type="PANTHER" id="PTHR12526:SF510">
    <property type="entry name" value="D-INOSITOL 3-PHOSPHATE GLYCOSYLTRANSFERASE"/>
    <property type="match status" value="1"/>
</dbReference>
<dbReference type="eggNOG" id="COG0438">
    <property type="taxonomic scope" value="Bacteria"/>
</dbReference>
<feature type="domain" description="Glycosyl transferase family 1" evidence="3">
    <location>
        <begin position="211"/>
        <end position="385"/>
    </location>
</feature>
<protein>
    <submittedName>
        <fullName evidence="5">Glycosyl transferase group 1</fullName>
    </submittedName>
</protein>
<evidence type="ECO:0000256" key="2">
    <source>
        <dbReference type="ARBA" id="ARBA00022679"/>
    </source>
</evidence>
<evidence type="ECO:0000313" key="5">
    <source>
        <dbReference type="EMBL" id="ADN12821.1"/>
    </source>
</evidence>
<dbReference type="GO" id="GO:0016757">
    <property type="term" value="F:glycosyltransferase activity"/>
    <property type="evidence" value="ECO:0007669"/>
    <property type="project" value="UniProtKB-KW"/>
</dbReference>
<dbReference type="Proteomes" id="UP000008206">
    <property type="component" value="Chromosome"/>
</dbReference>
<dbReference type="RefSeq" id="WP_013320931.1">
    <property type="nucleotide sequence ID" value="NC_014501.1"/>
</dbReference>
<dbReference type="HOGENOM" id="CLU_009583_2_3_3"/>
<dbReference type="KEGG" id="cyj:Cyan7822_0795"/>
<dbReference type="InterPro" id="IPR001296">
    <property type="entry name" value="Glyco_trans_1"/>
</dbReference>
<gene>
    <name evidence="5" type="ordered locus">Cyan7822_0795</name>
</gene>
<dbReference type="PANTHER" id="PTHR12526">
    <property type="entry name" value="GLYCOSYLTRANSFERASE"/>
    <property type="match status" value="1"/>
</dbReference>